<dbReference type="KEGG" id="hsk:H4317_02840"/>
<name>A0A7G7W8T1_9BACT</name>
<feature type="region of interest" description="Disordered" evidence="2">
    <location>
        <begin position="528"/>
        <end position="555"/>
    </location>
</feature>
<organism evidence="3 4">
    <name type="scientific">Hymenobacter sediminicola</name>
    <dbReference type="NCBI Taxonomy" id="2761579"/>
    <lineage>
        <taxon>Bacteria</taxon>
        <taxon>Pseudomonadati</taxon>
        <taxon>Bacteroidota</taxon>
        <taxon>Cytophagia</taxon>
        <taxon>Cytophagales</taxon>
        <taxon>Hymenobacteraceae</taxon>
        <taxon>Hymenobacter</taxon>
    </lineage>
</organism>
<feature type="coiled-coil region" evidence="1">
    <location>
        <begin position="733"/>
        <end position="760"/>
    </location>
</feature>
<accession>A0A7G7W8T1</accession>
<dbReference type="SUPFAM" id="SSF52540">
    <property type="entry name" value="P-loop containing nucleoside triphosphate hydrolases"/>
    <property type="match status" value="1"/>
</dbReference>
<keyword evidence="4" id="KW-1185">Reference proteome</keyword>
<evidence type="ECO:0000256" key="1">
    <source>
        <dbReference type="SAM" id="Coils"/>
    </source>
</evidence>
<dbReference type="RefSeq" id="WP_185888680.1">
    <property type="nucleotide sequence ID" value="NZ_CP060202.1"/>
</dbReference>
<dbReference type="Gene3D" id="3.40.50.300">
    <property type="entry name" value="P-loop containing nucleotide triphosphate hydrolases"/>
    <property type="match status" value="1"/>
</dbReference>
<proteinExistence type="predicted"/>
<evidence type="ECO:0000313" key="4">
    <source>
        <dbReference type="Proteomes" id="UP000515489"/>
    </source>
</evidence>
<evidence type="ECO:0000313" key="3">
    <source>
        <dbReference type="EMBL" id="QNH62774.1"/>
    </source>
</evidence>
<reference evidence="3 4" key="1">
    <citation type="submission" date="2020-08" db="EMBL/GenBank/DDBJ databases">
        <title>Hymenobacter sp. S2-20-2 genome sequencing.</title>
        <authorList>
            <person name="Jin L."/>
        </authorList>
    </citation>
    <scope>NUCLEOTIDE SEQUENCE [LARGE SCALE GENOMIC DNA]</scope>
    <source>
        <strain evidence="3 4">S2-20-2</strain>
    </source>
</reference>
<protein>
    <submittedName>
        <fullName evidence="3">AAA family ATPase</fullName>
    </submittedName>
</protein>
<gene>
    <name evidence="3" type="ORF">H4317_02840</name>
</gene>
<dbReference type="Proteomes" id="UP000515489">
    <property type="component" value="Chromosome"/>
</dbReference>
<dbReference type="InterPro" id="IPR027417">
    <property type="entry name" value="P-loop_NTPase"/>
</dbReference>
<dbReference type="EMBL" id="CP060202">
    <property type="protein sequence ID" value="QNH62774.1"/>
    <property type="molecule type" value="Genomic_DNA"/>
</dbReference>
<keyword evidence="1" id="KW-0175">Coiled coil</keyword>
<sequence>MNFYRYISNTLKRKIASLTIASSRTSILRSLPQRHPETGQVYAWSNSSHKSLLESVIYYGTHGQPKVSKLLLDSWYQQQKILRRQVSNALREAGYSIPAVPSQKPAQIVKSLIKTDVLQRGEEQFFYPAGSSLMVDATDEEVTLMAALLGWSAIAVDTNNNLPTGEEGNIYSINKSKEDSLAGSAETNLLRGIKVTSESLHSVAKLNSLVPKNQPAALPRPDEIESNSTPEPFSEVAFEALEVDIAKLADKLLNYEQQLRLGRIPLSIDKEVDMLAEINTRYQAAITWFNATAALHPAINLPVPPPDANLNYLRLGLTEVNVAHQQAQHAVDTQQKALEVLALVHYVRHQSIAKFNPLADVYETANTLSTKIAATPPPSEHPSSHEIATGTHPLALLVAIAASPEKAHSITDDGSAAQALYAALSTPVVIALLRGNLYLASEEAIASETVEVGVEIKSPLGIAEEIQEVTLETAIEAPHPVTSPISEPSQGMDGKEFVTDVHQGTAEVEEEVKGTPVDLLHDLRPTPLELPTDSLPAAGEKSRAQSQHEYPHPPLITIPQKVEDDINDPSIIDFEGDIQTTVTYPEWLVPLQWDLLEQRRFALAWRLTEAATGPHHVEVVNQHNPLPAWLLKCLAVTQELRVGPTTLSTVFSEAIQPVLDLPAGSSFLTWQGRAVVLAAALWPALVAPITQAQELLRNGLPGFANVNNLCLHILTRNALEPLQPALLQHYQTDQQWQQQLKEIQTKLNQWADQYQHAEFRQRKNHPITVFWRHCLKREQPIGQLLNVLTRPAASQGQMDTARRLVVELQNEASLQRKLHEANLELAPNRHVWPWFRTHLAPLLDISAAWLDLQAKRPTSEGIPYQESQDQEFCRELTRLLALAQGDIVDSRKRETASYSLVALELLANALDQVQKLLGGTPISTLPEPSAFQILTLPLFRSKGIELGPTSELVGEPSYQLSNLQQAAKEGELSWVAAYQYHLKEGNFQACQYIRSYLPALRELGGSADFPRQSYLVDWRAQEQHLTHAINLTAQAVETGVRKGYISEQMRAECSLLLDNQRNLLLAKPLPETLPLNFPYLHRQLKAWQQRLETTRESSVATVSEELARLIEKLPESRQQANTERVARALSESSVSVAHHYVAQLMNDVDITTNNIDQSEFKTFFVNRFPLLESALTGASPDEHVKALREGKTLAGQDLESIDEKARLEASQALIDWQELRANRTAIGGPNQQALVQLLKFVGFPQPELVLTAPSSGRQGFEALDVEKMFVRGKDLCPIAAFASDAKGAYRLLLVWTRVGDVEELFERVDSISERGLSRKPIIVFYFHALNAAQRNDLASLSRERKKTFLVFDRLLLLYLATAGLQRPRLPLFFQLTLPFTYVKPYITGGSNLPPEMFYGREEEKMQLRSSSSNSSCLVYGGRQLGKTAILRDIQREFHCPEEDELVLFLDIRLLGFEGHPIKNLVEELVKLLQNTNLPILPTKSLSNVGPKKVLDYIRRWIQGESKRRMLLFLDEADQFLNQDAAQQFEYTNLFKSLMDDTDRRFKVVFSGTHNVQRTYRLPNQPLSQLGTAVCIGPLIANYEARQAEELVRRPLESLGFEFEKDELVTEILVATNYFPSLIQLFCDRLLTHLYTAYPSPEAGQRPYYCIREHDVTSASIKARGDIRAKFLLTLDLNPRFKLLAYLLASHEVAELYSEPAVEGLTNRQLHEAARDYWPAAFGPHSADADFQILLEEVEELSIATRIPATETYHLRTPNLRQLLGTLPDIERELSTFHHTPIPGAYQADLARDFYGGTGHQTRLPSPLTASQYAIIRANGTTIIRGSEAAGLKKVEDFLKSQGDIHFVLLKDANDEGRCRKELEEIKDARPNFKTTVVLVRDRYSMDLVKFTVDLTRGLTSDMRRMHVVFLMDPAKLLRVLNHKTKHFELFFNARVNLLELHAWQSQTLTQWMKEAAEIPSYTARIRELTGGWYDALFYFLEHLALHDSPADSLELLEAYVQEHAKAAQWGILSNSTEDKVLRILATFSSATEALSQADLEGFLPEESVGAIASALKWAEILGLVVPAAERGTIRIEQHIASLYK</sequence>
<evidence type="ECO:0000256" key="2">
    <source>
        <dbReference type="SAM" id="MobiDB-lite"/>
    </source>
</evidence>